<accession>A0ABN9PYH8</accession>
<feature type="coiled-coil region" evidence="1">
    <location>
        <begin position="11"/>
        <end position="38"/>
    </location>
</feature>
<name>A0ABN9PYH8_9DINO</name>
<proteinExistence type="predicted"/>
<keyword evidence="1" id="KW-0175">Coiled coil</keyword>
<comment type="caution">
    <text evidence="2">The sequence shown here is derived from an EMBL/GenBank/DDBJ whole genome shotgun (WGS) entry which is preliminary data.</text>
</comment>
<evidence type="ECO:0000313" key="3">
    <source>
        <dbReference type="Proteomes" id="UP001189429"/>
    </source>
</evidence>
<evidence type="ECO:0000313" key="2">
    <source>
        <dbReference type="EMBL" id="CAK0795804.1"/>
    </source>
</evidence>
<dbReference type="EMBL" id="CAUYUJ010001411">
    <property type="protein sequence ID" value="CAK0795804.1"/>
    <property type="molecule type" value="Genomic_DNA"/>
</dbReference>
<evidence type="ECO:0000256" key="1">
    <source>
        <dbReference type="SAM" id="Coils"/>
    </source>
</evidence>
<protein>
    <submittedName>
        <fullName evidence="2">Uncharacterized protein</fullName>
    </submittedName>
</protein>
<organism evidence="2 3">
    <name type="scientific">Prorocentrum cordatum</name>
    <dbReference type="NCBI Taxonomy" id="2364126"/>
    <lineage>
        <taxon>Eukaryota</taxon>
        <taxon>Sar</taxon>
        <taxon>Alveolata</taxon>
        <taxon>Dinophyceae</taxon>
        <taxon>Prorocentrales</taxon>
        <taxon>Prorocentraceae</taxon>
        <taxon>Prorocentrum</taxon>
    </lineage>
</organism>
<gene>
    <name evidence="2" type="ORF">PCOR1329_LOCUS5356</name>
</gene>
<reference evidence="2" key="1">
    <citation type="submission" date="2023-10" db="EMBL/GenBank/DDBJ databases">
        <authorList>
            <person name="Chen Y."/>
            <person name="Shah S."/>
            <person name="Dougan E. K."/>
            <person name="Thang M."/>
            <person name="Chan C."/>
        </authorList>
    </citation>
    <scope>NUCLEOTIDE SEQUENCE [LARGE SCALE GENOMIC DNA]</scope>
</reference>
<dbReference type="Proteomes" id="UP001189429">
    <property type="component" value="Unassembled WGS sequence"/>
</dbReference>
<keyword evidence="3" id="KW-1185">Reference proteome</keyword>
<sequence length="657" mass="70947">MAPKKQQKRSCDEVVQGNAELKETMKKMKAEMKDKDSALDWRTYGPDNLKLGLERRRMGTAGAKRLRHVQVQPAASIRNHDQRVDTMQQIAAAESASALARHAMHAAERAAGTQAARATVAACTASAAAAATAEVAPQPIPADYVPPFQRGLQSSSDGVNRIFWETLEVLKGEYLIKLVKNKSPAKFFVHLGNRFGLGLSPRQAHRAGAKICGIGDGKAALTNAFAIEMQVEGPMRQAAVDFNCSVIPRSNGTLAQPTGQEMHLTVGNFSGTIDTQKLFKSKVFKSMIQDGWDWWIISATANRECPLRADLAQKALNANNRVAPLIGEAAAAQMMAGHLKGGDQADDNLEEMAQESVRSMGRPCSPYVDGVTKFVRIYAGGTGDPHIQFIDKVAKKFHATGFWKAVADTTFYDSSGKRPLIRNAMVLANRTSNTMEVGIATLLSRSDAMKLASKANAETAAECKGATGEDARAMELPDIQSQYLDELIAAAGQEVTCDSWGCIVIKKDAAGDPKGLHKLLGFADGAQLQQALSSVHARATDWIKAGLFIATHEVYDAHDDLKFVIRPDVVMAKREFKKGPLALAPMAPPCNISTKKPAGSWGLGKHNAGKQEHFEIKPTRQPATAVIDASYGMSAFWWVKTPADTVKTMGHHGVPTP</sequence>